<comment type="similarity">
    <text evidence="2 3">Belongs to the YajQ family.</text>
</comment>
<name>A0A2K8U8Z4_9GAMM</name>
<dbReference type="KEGG" id="tsy:THSYN_14460"/>
<dbReference type="EMBL" id="CP020370">
    <property type="protein sequence ID" value="AUB82025.1"/>
    <property type="molecule type" value="Genomic_DNA"/>
</dbReference>
<dbReference type="SUPFAM" id="SSF89963">
    <property type="entry name" value="YajQ-like"/>
    <property type="match status" value="2"/>
</dbReference>
<evidence type="ECO:0000256" key="1">
    <source>
        <dbReference type="ARBA" id="ARBA00022741"/>
    </source>
</evidence>
<sequence length="160" mass="18239">MPSFDIVSEIDLQEVRNAVDQANREIATRFDFKGVKAHFELSDEQIMMTAEQEFQLQQMMDILRQKLVKRAVDLKALDPQDPAVTLSTARQEVRLKQGVDTETAKSMVKRVKGSKLKVQAQIQGDQVRITGKNRDDLQEAIALLRAEDWGLPIKVSNFRD</sequence>
<dbReference type="AlphaFoldDB" id="A0A2K8U8Z4"/>
<evidence type="ECO:0000256" key="3">
    <source>
        <dbReference type="HAMAP-Rule" id="MF_00632"/>
    </source>
</evidence>
<dbReference type="Proteomes" id="UP000232638">
    <property type="component" value="Chromosome"/>
</dbReference>
<dbReference type="GO" id="GO:0000166">
    <property type="term" value="F:nucleotide binding"/>
    <property type="evidence" value="ECO:0007669"/>
    <property type="project" value="UniProtKB-UniRule"/>
</dbReference>
<dbReference type="Gene3D" id="3.30.70.860">
    <property type="match status" value="1"/>
</dbReference>
<dbReference type="GO" id="GO:0005829">
    <property type="term" value="C:cytosol"/>
    <property type="evidence" value="ECO:0007669"/>
    <property type="project" value="TreeGrafter"/>
</dbReference>
<evidence type="ECO:0000313" key="4">
    <source>
        <dbReference type="EMBL" id="AUB82025.1"/>
    </source>
</evidence>
<dbReference type="HAMAP" id="MF_00632">
    <property type="entry name" value="UPF0234"/>
    <property type="match status" value="1"/>
</dbReference>
<keyword evidence="5" id="KW-1185">Reference proteome</keyword>
<reference evidence="4 5" key="1">
    <citation type="submission" date="2017-03" db="EMBL/GenBank/DDBJ databases">
        <title>Complete genome sequence of Candidatus 'Thiodictyon syntrophicum' sp. nov. strain Cad16T, a photolithoautotroph purple sulfur bacterium isolated from an alpine meromictic lake.</title>
        <authorList>
            <person name="Luedin S.M."/>
            <person name="Pothier J.F."/>
            <person name="Danza F."/>
            <person name="Storelli N."/>
            <person name="Wittwer M."/>
            <person name="Tonolla M."/>
        </authorList>
    </citation>
    <scope>NUCLEOTIDE SEQUENCE [LARGE SCALE GENOMIC DNA]</scope>
    <source>
        <strain evidence="4 5">Cad16T</strain>
    </source>
</reference>
<dbReference type="NCBIfam" id="NF003819">
    <property type="entry name" value="PRK05412.1"/>
    <property type="match status" value="1"/>
</dbReference>
<evidence type="ECO:0000256" key="2">
    <source>
        <dbReference type="ARBA" id="ARBA00093450"/>
    </source>
</evidence>
<dbReference type="PANTHER" id="PTHR30476">
    <property type="entry name" value="UPF0234 PROTEIN YAJQ"/>
    <property type="match status" value="1"/>
</dbReference>
<dbReference type="InterPro" id="IPR035571">
    <property type="entry name" value="UPF0234-like_C"/>
</dbReference>
<evidence type="ECO:0000313" key="5">
    <source>
        <dbReference type="Proteomes" id="UP000232638"/>
    </source>
</evidence>
<accession>A0A2K8U8Z4</accession>
<dbReference type="OrthoDB" id="9801447at2"/>
<dbReference type="CDD" id="cd11740">
    <property type="entry name" value="YajQ_like"/>
    <property type="match status" value="1"/>
</dbReference>
<dbReference type="RefSeq" id="WP_100919775.1">
    <property type="nucleotide sequence ID" value="NZ_CP020370.1"/>
</dbReference>
<dbReference type="Gene3D" id="3.30.70.990">
    <property type="entry name" value="YajQ-like, domain 2"/>
    <property type="match status" value="1"/>
</dbReference>
<dbReference type="PANTHER" id="PTHR30476:SF0">
    <property type="entry name" value="UPF0234 PROTEIN YAJQ"/>
    <property type="match status" value="1"/>
</dbReference>
<dbReference type="InterPro" id="IPR036183">
    <property type="entry name" value="YajQ-like_sf"/>
</dbReference>
<gene>
    <name evidence="4" type="ORF">THSYN_14460</name>
</gene>
<keyword evidence="1 3" id="KW-0547">Nucleotide-binding</keyword>
<protein>
    <recommendedName>
        <fullName evidence="3">Nucleotide-binding protein THSYN_14460</fullName>
    </recommendedName>
</protein>
<dbReference type="Pfam" id="PF04461">
    <property type="entry name" value="YajQ"/>
    <property type="match status" value="1"/>
</dbReference>
<organism evidence="4 5">
    <name type="scientific">Candidatus Thiodictyon syntrophicum</name>
    <dbReference type="NCBI Taxonomy" id="1166950"/>
    <lineage>
        <taxon>Bacteria</taxon>
        <taxon>Pseudomonadati</taxon>
        <taxon>Pseudomonadota</taxon>
        <taxon>Gammaproteobacteria</taxon>
        <taxon>Chromatiales</taxon>
        <taxon>Chromatiaceae</taxon>
        <taxon>Thiodictyon</taxon>
    </lineage>
</organism>
<proteinExistence type="inferred from homology"/>
<comment type="function">
    <text evidence="3">Nucleotide-binding protein.</text>
</comment>
<dbReference type="InterPro" id="IPR035570">
    <property type="entry name" value="UPF0234_N"/>
</dbReference>
<dbReference type="InterPro" id="IPR007551">
    <property type="entry name" value="YajQ/Smlt4090-like"/>
</dbReference>